<evidence type="ECO:0000313" key="2">
    <source>
        <dbReference type="EMBL" id="MPC10690.1"/>
    </source>
</evidence>
<name>A0A5B7CMK2_PORTR</name>
<gene>
    <name evidence="2" type="ORF">E2C01_003330</name>
</gene>
<dbReference type="AlphaFoldDB" id="A0A5B7CMK2"/>
<reference evidence="2 3" key="1">
    <citation type="submission" date="2019-05" db="EMBL/GenBank/DDBJ databases">
        <title>Another draft genome of Portunus trituberculatus and its Hox gene families provides insights of decapod evolution.</title>
        <authorList>
            <person name="Jeong J.-H."/>
            <person name="Song I."/>
            <person name="Kim S."/>
            <person name="Choi T."/>
            <person name="Kim D."/>
            <person name="Ryu S."/>
            <person name="Kim W."/>
        </authorList>
    </citation>
    <scope>NUCLEOTIDE SEQUENCE [LARGE SCALE GENOMIC DNA]</scope>
    <source>
        <tissue evidence="2">Muscle</tissue>
    </source>
</reference>
<organism evidence="2 3">
    <name type="scientific">Portunus trituberculatus</name>
    <name type="common">Swimming crab</name>
    <name type="synonym">Neptunus trituberculatus</name>
    <dbReference type="NCBI Taxonomy" id="210409"/>
    <lineage>
        <taxon>Eukaryota</taxon>
        <taxon>Metazoa</taxon>
        <taxon>Ecdysozoa</taxon>
        <taxon>Arthropoda</taxon>
        <taxon>Crustacea</taxon>
        <taxon>Multicrustacea</taxon>
        <taxon>Malacostraca</taxon>
        <taxon>Eumalacostraca</taxon>
        <taxon>Eucarida</taxon>
        <taxon>Decapoda</taxon>
        <taxon>Pleocyemata</taxon>
        <taxon>Brachyura</taxon>
        <taxon>Eubrachyura</taxon>
        <taxon>Portunoidea</taxon>
        <taxon>Portunidae</taxon>
        <taxon>Portuninae</taxon>
        <taxon>Portunus</taxon>
    </lineage>
</organism>
<proteinExistence type="predicted"/>
<comment type="caution">
    <text evidence="2">The sequence shown here is derived from an EMBL/GenBank/DDBJ whole genome shotgun (WGS) entry which is preliminary data.</text>
</comment>
<evidence type="ECO:0000313" key="3">
    <source>
        <dbReference type="Proteomes" id="UP000324222"/>
    </source>
</evidence>
<sequence>MAQEIELWKTDEGATPGRGKERRKHRTNIDGRGWRRVASRAQTRKLTPLERRFDRAEGRRLGSRVPSGGGEAGTVFTAGAGTQLCLDGPTARPPPRLREAEASACVAVPVKHCGRWKFRARCCGRRRWWSWWWWRRGEEEEMSGAVEEEEEEEEEQEVVVVVVVVLVLY</sequence>
<protein>
    <submittedName>
        <fullName evidence="2">Uncharacterized protein</fullName>
    </submittedName>
</protein>
<evidence type="ECO:0000256" key="1">
    <source>
        <dbReference type="SAM" id="MobiDB-lite"/>
    </source>
</evidence>
<keyword evidence="3" id="KW-1185">Reference proteome</keyword>
<dbReference type="EMBL" id="VSRR010000127">
    <property type="protein sequence ID" value="MPC10690.1"/>
    <property type="molecule type" value="Genomic_DNA"/>
</dbReference>
<accession>A0A5B7CMK2</accession>
<feature type="region of interest" description="Disordered" evidence="1">
    <location>
        <begin position="1"/>
        <end position="26"/>
    </location>
</feature>
<dbReference type="Proteomes" id="UP000324222">
    <property type="component" value="Unassembled WGS sequence"/>
</dbReference>
<feature type="compositionally biased region" description="Basic and acidic residues" evidence="1">
    <location>
        <begin position="1"/>
        <end position="12"/>
    </location>
</feature>